<dbReference type="InterPro" id="IPR014352">
    <property type="entry name" value="FERM/acyl-CoA-bd_prot_sf"/>
</dbReference>
<comment type="caution">
    <text evidence="2">The sequence shown here is derived from an EMBL/GenBank/DDBJ whole genome shotgun (WGS) entry which is preliminary data.</text>
</comment>
<protein>
    <submittedName>
        <fullName evidence="2">4.1 G protein</fullName>
    </submittedName>
</protein>
<gene>
    <name evidence="2" type="ORF">D915_006454</name>
</gene>
<dbReference type="EMBL" id="JXXN02002656">
    <property type="protein sequence ID" value="THD22591.1"/>
    <property type="molecule type" value="Genomic_DNA"/>
</dbReference>
<keyword evidence="3" id="KW-1185">Reference proteome</keyword>
<dbReference type="PROSITE" id="PS50057">
    <property type="entry name" value="FERM_3"/>
    <property type="match status" value="1"/>
</dbReference>
<proteinExistence type="predicted"/>
<dbReference type="SUPFAM" id="SSF47031">
    <property type="entry name" value="Second domain of FERM"/>
    <property type="match status" value="1"/>
</dbReference>
<dbReference type="Proteomes" id="UP000230066">
    <property type="component" value="Unassembled WGS sequence"/>
</dbReference>
<dbReference type="GO" id="GO:0005085">
    <property type="term" value="F:guanyl-nucleotide exchange factor activity"/>
    <property type="evidence" value="ECO:0007669"/>
    <property type="project" value="TreeGrafter"/>
</dbReference>
<dbReference type="Gene3D" id="1.20.80.10">
    <property type="match status" value="1"/>
</dbReference>
<dbReference type="InterPro" id="IPR029071">
    <property type="entry name" value="Ubiquitin-like_domsf"/>
</dbReference>
<dbReference type="InterPro" id="IPR035963">
    <property type="entry name" value="FERM_2"/>
</dbReference>
<dbReference type="InterPro" id="IPR019748">
    <property type="entry name" value="FERM_central"/>
</dbReference>
<name>A0A4E0R9H8_FASHE</name>
<dbReference type="Pfam" id="PF00373">
    <property type="entry name" value="FERM_M"/>
    <property type="match status" value="1"/>
</dbReference>
<dbReference type="PANTHER" id="PTHR45858:SF5">
    <property type="entry name" value="MOESIN_EZRIN_RADIXIN HOMOLOG 1"/>
    <property type="match status" value="1"/>
</dbReference>
<evidence type="ECO:0000313" key="3">
    <source>
        <dbReference type="Proteomes" id="UP000230066"/>
    </source>
</evidence>
<dbReference type="PANTHER" id="PTHR45858">
    <property type="entry name" value="FERM DOMAIN CONTAINING PROTEIN"/>
    <property type="match status" value="1"/>
</dbReference>
<dbReference type="AlphaFoldDB" id="A0A4E0R9H8"/>
<dbReference type="InterPro" id="IPR051835">
    <property type="entry name" value="RAC1-GEF"/>
</dbReference>
<sequence length="153" mass="17652">MPPANKKNETVRDSTINVTVGFLDEHVESFKVPGRCLGQRLYDLVIGKLGSFEYQYFDLAFLDVEGNHTTQNYTYPLSSYLFALQLKRDFFNGLLHSNRNTSLLLAAFIVQSELGDYMETECKSYAYLKKHHLLRSAPDSYLMRVMELHQTLV</sequence>
<reference evidence="2" key="1">
    <citation type="submission" date="2019-03" db="EMBL/GenBank/DDBJ databases">
        <title>Improved annotation for the trematode Fasciola hepatica.</title>
        <authorList>
            <person name="Choi Y.-J."/>
            <person name="Martin J."/>
            <person name="Mitreva M."/>
        </authorList>
    </citation>
    <scope>NUCLEOTIDE SEQUENCE [LARGE SCALE GENOMIC DNA]</scope>
</reference>
<dbReference type="Pfam" id="PF09379">
    <property type="entry name" value="FERM_N"/>
    <property type="match status" value="1"/>
</dbReference>
<evidence type="ECO:0000259" key="1">
    <source>
        <dbReference type="PROSITE" id="PS50057"/>
    </source>
</evidence>
<accession>A0A4E0R9H8</accession>
<feature type="domain" description="FERM" evidence="1">
    <location>
        <begin position="1"/>
        <end position="153"/>
    </location>
</feature>
<organism evidence="2 3">
    <name type="scientific">Fasciola hepatica</name>
    <name type="common">Liver fluke</name>
    <dbReference type="NCBI Taxonomy" id="6192"/>
    <lineage>
        <taxon>Eukaryota</taxon>
        <taxon>Metazoa</taxon>
        <taxon>Spiralia</taxon>
        <taxon>Lophotrochozoa</taxon>
        <taxon>Platyhelminthes</taxon>
        <taxon>Trematoda</taxon>
        <taxon>Digenea</taxon>
        <taxon>Plagiorchiida</taxon>
        <taxon>Echinostomata</taxon>
        <taxon>Echinostomatoidea</taxon>
        <taxon>Fasciolidae</taxon>
        <taxon>Fasciola</taxon>
    </lineage>
</organism>
<dbReference type="SUPFAM" id="SSF54236">
    <property type="entry name" value="Ubiquitin-like"/>
    <property type="match status" value="1"/>
</dbReference>
<dbReference type="InterPro" id="IPR018979">
    <property type="entry name" value="FERM_N"/>
</dbReference>
<dbReference type="CDD" id="cd14473">
    <property type="entry name" value="FERM_B-lobe"/>
    <property type="match status" value="1"/>
</dbReference>
<dbReference type="InterPro" id="IPR000299">
    <property type="entry name" value="FERM_domain"/>
</dbReference>
<evidence type="ECO:0000313" key="2">
    <source>
        <dbReference type="EMBL" id="THD22591.1"/>
    </source>
</evidence>